<organism evidence="1 2">
    <name type="scientific">Mariprofundus ferrooxydans PV-1</name>
    <dbReference type="NCBI Taxonomy" id="314345"/>
    <lineage>
        <taxon>Bacteria</taxon>
        <taxon>Pseudomonadati</taxon>
        <taxon>Pseudomonadota</taxon>
        <taxon>Candidatius Mariprofundia</taxon>
        <taxon>Mariprofundales</taxon>
        <taxon>Mariprofundaceae</taxon>
        <taxon>Mariprofundus</taxon>
    </lineage>
</organism>
<dbReference type="HOGENOM" id="CLU_100236_1_2_0"/>
<proteinExistence type="predicted"/>
<evidence type="ECO:0000313" key="1">
    <source>
        <dbReference type="EMBL" id="EAU55069.1"/>
    </source>
</evidence>
<dbReference type="AlphaFoldDB" id="Q0F0F9"/>
<dbReference type="GO" id="GO:0008986">
    <property type="term" value="F:pyruvate, water dikinase activity"/>
    <property type="evidence" value="ECO:0007669"/>
    <property type="project" value="UniProtKB-EC"/>
</dbReference>
<keyword evidence="1" id="KW-0670">Pyruvate</keyword>
<dbReference type="PANTHER" id="PTHR34374:SF1">
    <property type="entry name" value="LARGE RIBOSOMAL RNA SUBUNIT ACCUMULATION PROTEIN YCED HOMOLOG 1, CHLOROPLASTIC"/>
    <property type="match status" value="1"/>
</dbReference>
<gene>
    <name evidence="1" type="ORF">SPV1_06989</name>
</gene>
<dbReference type="Proteomes" id="UP000005297">
    <property type="component" value="Unassembled WGS sequence"/>
</dbReference>
<accession>Q0F0F9</accession>
<dbReference type="OrthoDB" id="9790372at2"/>
<keyword evidence="1" id="KW-0808">Transferase</keyword>
<dbReference type="eggNOG" id="COG1399">
    <property type="taxonomic scope" value="Bacteria"/>
</dbReference>
<dbReference type="RefSeq" id="WP_009851690.1">
    <property type="nucleotide sequence ID" value="NZ_DS022295.1"/>
</dbReference>
<dbReference type="PANTHER" id="PTHR34374">
    <property type="entry name" value="LARGE RIBOSOMAL RNA SUBUNIT ACCUMULATION PROTEIN YCED HOMOLOG 1, CHLOROPLASTIC"/>
    <property type="match status" value="1"/>
</dbReference>
<name>Q0F0F9_9PROT</name>
<sequence length="182" mass="20040">MQKQWLMTLQRMPASGRSWDAVISADLLGDEQSGKVDAIPGLVSDVHWSASLQRSGDLFHLSGEWSTAIRRECCRCTAPFDWQVSSVMERDFQLGKADDTDARDTEADEGVCESLPAPGELDLLDVLREDIWLAWKADVVCSEACKGLCLGCGCNLNTEVCSCTRDDSDHPFAALRKLKLNG</sequence>
<dbReference type="InterPro" id="IPR003772">
    <property type="entry name" value="YceD"/>
</dbReference>
<dbReference type="EMBL" id="AATS01000004">
    <property type="protein sequence ID" value="EAU55069.1"/>
    <property type="molecule type" value="Genomic_DNA"/>
</dbReference>
<dbReference type="EC" id="2.7.9.2" evidence="1"/>
<reference evidence="1 2" key="1">
    <citation type="submission" date="2006-09" db="EMBL/GenBank/DDBJ databases">
        <authorList>
            <person name="Emerson D."/>
            <person name="Ferriera S."/>
            <person name="Johnson J."/>
            <person name="Kravitz S."/>
            <person name="Halpern A."/>
            <person name="Remington K."/>
            <person name="Beeson K."/>
            <person name="Tran B."/>
            <person name="Rogers Y.-H."/>
            <person name="Friedman R."/>
            <person name="Venter J.C."/>
        </authorList>
    </citation>
    <scope>NUCLEOTIDE SEQUENCE [LARGE SCALE GENOMIC DNA]</scope>
    <source>
        <strain evidence="1 2">PV-1</strain>
    </source>
</reference>
<protein>
    <submittedName>
        <fullName evidence="1">Phosphoenolpyruvate synthase</fullName>
        <ecNumber evidence="1">2.7.9.2</ecNumber>
    </submittedName>
</protein>
<comment type="caution">
    <text evidence="1">The sequence shown here is derived from an EMBL/GenBank/DDBJ whole genome shotgun (WGS) entry which is preliminary data.</text>
</comment>
<evidence type="ECO:0000313" key="2">
    <source>
        <dbReference type="Proteomes" id="UP000005297"/>
    </source>
</evidence>
<dbReference type="Pfam" id="PF02620">
    <property type="entry name" value="YceD"/>
    <property type="match status" value="1"/>
</dbReference>
<dbReference type="InParanoid" id="Q0F0F9"/>
<dbReference type="STRING" id="314344.AL013_10900"/>
<keyword evidence="2" id="KW-1185">Reference proteome</keyword>